<name>A0A9D4B8L4_9SAUR</name>
<dbReference type="EMBL" id="JAHDVG010000465">
    <property type="protein sequence ID" value="KAH1184139.1"/>
    <property type="molecule type" value="Genomic_DNA"/>
</dbReference>
<evidence type="ECO:0000313" key="3">
    <source>
        <dbReference type="Proteomes" id="UP000827986"/>
    </source>
</evidence>
<proteinExistence type="predicted"/>
<gene>
    <name evidence="2" type="ORF">KIL84_014755</name>
</gene>
<evidence type="ECO:0000256" key="1">
    <source>
        <dbReference type="SAM" id="MobiDB-lite"/>
    </source>
</evidence>
<sequence>MLFGLPGPNLAHAEINAKTPIDFSGLWIGIPPFLTSPPFYGSLTVCCTHGATGSMFCPCPSLPVPSPTHMSCQECPDSLQQHLGPSSSHLQQQPNQIHSEPSGAWTCQEGKDGGGGKKCKTAEAKAAPH</sequence>
<feature type="region of interest" description="Disordered" evidence="1">
    <location>
        <begin position="83"/>
        <end position="129"/>
    </location>
</feature>
<comment type="caution">
    <text evidence="2">The sequence shown here is derived from an EMBL/GenBank/DDBJ whole genome shotgun (WGS) entry which is preliminary data.</text>
</comment>
<keyword evidence="3" id="KW-1185">Reference proteome</keyword>
<reference evidence="2" key="1">
    <citation type="submission" date="2021-09" db="EMBL/GenBank/DDBJ databases">
        <title>The genome of Mauremys mutica provides insights into the evolution of semi-aquatic lifestyle.</title>
        <authorList>
            <person name="Gong S."/>
            <person name="Gao Y."/>
        </authorList>
    </citation>
    <scope>NUCLEOTIDE SEQUENCE</scope>
    <source>
        <strain evidence="2">MM-2020</strain>
        <tissue evidence="2">Muscle</tissue>
    </source>
</reference>
<feature type="compositionally biased region" description="Basic and acidic residues" evidence="1">
    <location>
        <begin position="109"/>
        <end position="123"/>
    </location>
</feature>
<feature type="compositionally biased region" description="Polar residues" evidence="1">
    <location>
        <begin position="83"/>
        <end position="99"/>
    </location>
</feature>
<organism evidence="2 3">
    <name type="scientific">Mauremys mutica</name>
    <name type="common">yellowpond turtle</name>
    <dbReference type="NCBI Taxonomy" id="74926"/>
    <lineage>
        <taxon>Eukaryota</taxon>
        <taxon>Metazoa</taxon>
        <taxon>Chordata</taxon>
        <taxon>Craniata</taxon>
        <taxon>Vertebrata</taxon>
        <taxon>Euteleostomi</taxon>
        <taxon>Archelosauria</taxon>
        <taxon>Testudinata</taxon>
        <taxon>Testudines</taxon>
        <taxon>Cryptodira</taxon>
        <taxon>Durocryptodira</taxon>
        <taxon>Testudinoidea</taxon>
        <taxon>Geoemydidae</taxon>
        <taxon>Geoemydinae</taxon>
        <taxon>Mauremys</taxon>
    </lineage>
</organism>
<dbReference type="Proteomes" id="UP000827986">
    <property type="component" value="Unassembled WGS sequence"/>
</dbReference>
<dbReference type="AlphaFoldDB" id="A0A9D4B8L4"/>
<protein>
    <submittedName>
        <fullName evidence="2">Uncharacterized protein</fullName>
    </submittedName>
</protein>
<accession>A0A9D4B8L4</accession>
<evidence type="ECO:0000313" key="2">
    <source>
        <dbReference type="EMBL" id="KAH1184139.1"/>
    </source>
</evidence>